<name>A0A423VX86_9PEZI</name>
<organism evidence="4 5">
    <name type="scientific">Cytospora schulzeri</name>
    <dbReference type="NCBI Taxonomy" id="448051"/>
    <lineage>
        <taxon>Eukaryota</taxon>
        <taxon>Fungi</taxon>
        <taxon>Dikarya</taxon>
        <taxon>Ascomycota</taxon>
        <taxon>Pezizomycotina</taxon>
        <taxon>Sordariomycetes</taxon>
        <taxon>Sordariomycetidae</taxon>
        <taxon>Diaporthales</taxon>
        <taxon>Cytosporaceae</taxon>
        <taxon>Cytospora</taxon>
    </lineage>
</organism>
<protein>
    <recommendedName>
        <fullName evidence="3">CCHC-type domain-containing protein</fullName>
    </recommendedName>
</protein>
<feature type="region of interest" description="Disordered" evidence="2">
    <location>
        <begin position="274"/>
        <end position="296"/>
    </location>
</feature>
<feature type="compositionally biased region" description="Polar residues" evidence="2">
    <location>
        <begin position="390"/>
        <end position="399"/>
    </location>
</feature>
<sequence length="474" mass="51649">MTTYGEYAKAEAAAEPVFVASNRLNFSVASSATESSTTAARPNTYLAIDTTAMTAQPNNDGTRHPQLDHPVTSSSATSRQNTIPRSQATATKQNAVLTVAQSQANSMEPGIFPIYSASPSGSAVDSRHLGFVACSVTCSYCGGLAHNQDMCRKRKAVVGCLNCGVKGHLEHQCGKTSGNQCRYCLKQGHSEATCVWLKNDTCECPYCFKFGHPEFRCNKKKRDLASKTHLAGTAFAGSDRLDGVAGPNRKFELNIKSMVAPVKAAPRRDPIVRDNAADNKNANHGHRAPVTPAGKNAIDMQNNSAQTEIKAEPRRFQVPKSTSSVLPVKYKLSPTNASKPTVLADKTIHSNSPQEPISESRESHRHDHHGTHGGGSRHDRATPPPKTDSVVPTSTSKSNLKPRGGLGVSTNTRRPKSANSSPTIYTFQDAHNSRRVQQQIPPANYEFLEFQRKLMKERREGAIRLRREQNRIHC</sequence>
<dbReference type="EMBL" id="LKEA01000035">
    <property type="protein sequence ID" value="ROV95683.1"/>
    <property type="molecule type" value="Genomic_DNA"/>
</dbReference>
<accession>A0A423VX86</accession>
<feature type="compositionally biased region" description="Polar residues" evidence="2">
    <location>
        <begin position="408"/>
        <end position="423"/>
    </location>
</feature>
<dbReference type="SMART" id="SM00343">
    <property type="entry name" value="ZnF_C2HC"/>
    <property type="match status" value="4"/>
</dbReference>
<feature type="compositionally biased region" description="Polar residues" evidence="2">
    <location>
        <begin position="71"/>
        <end position="90"/>
    </location>
</feature>
<keyword evidence="1" id="KW-0863">Zinc-finger</keyword>
<dbReference type="GO" id="GO:0008270">
    <property type="term" value="F:zinc ion binding"/>
    <property type="evidence" value="ECO:0007669"/>
    <property type="project" value="UniProtKB-KW"/>
</dbReference>
<dbReference type="InterPro" id="IPR001878">
    <property type="entry name" value="Znf_CCHC"/>
</dbReference>
<dbReference type="GO" id="GO:0003676">
    <property type="term" value="F:nucleic acid binding"/>
    <property type="evidence" value="ECO:0007669"/>
    <property type="project" value="InterPro"/>
</dbReference>
<dbReference type="SUPFAM" id="SSF57756">
    <property type="entry name" value="Retrovirus zinc finger-like domains"/>
    <property type="match status" value="1"/>
</dbReference>
<feature type="domain" description="CCHC-type" evidence="3">
    <location>
        <begin position="160"/>
        <end position="173"/>
    </location>
</feature>
<keyword evidence="5" id="KW-1185">Reference proteome</keyword>
<dbReference type="Proteomes" id="UP000283895">
    <property type="component" value="Unassembled WGS sequence"/>
</dbReference>
<proteinExistence type="predicted"/>
<evidence type="ECO:0000313" key="4">
    <source>
        <dbReference type="EMBL" id="ROV95683.1"/>
    </source>
</evidence>
<feature type="region of interest" description="Disordered" evidence="2">
    <location>
        <begin position="54"/>
        <end position="90"/>
    </location>
</feature>
<dbReference type="AlphaFoldDB" id="A0A423VX86"/>
<keyword evidence="1" id="KW-0479">Metal-binding</keyword>
<reference evidence="4 5" key="1">
    <citation type="submission" date="2015-09" db="EMBL/GenBank/DDBJ databases">
        <title>Host preference determinants of Valsa canker pathogens revealed by comparative genomics.</title>
        <authorList>
            <person name="Yin Z."/>
            <person name="Huang L."/>
        </authorList>
    </citation>
    <scope>NUCLEOTIDE SEQUENCE [LARGE SCALE GENOMIC DNA]</scope>
    <source>
        <strain evidence="4 5">03-1</strain>
    </source>
</reference>
<feature type="region of interest" description="Disordered" evidence="2">
    <location>
        <begin position="329"/>
        <end position="423"/>
    </location>
</feature>
<comment type="caution">
    <text evidence="4">The sequence shown here is derived from an EMBL/GenBank/DDBJ whole genome shotgun (WGS) entry which is preliminary data.</text>
</comment>
<dbReference type="InterPro" id="IPR036875">
    <property type="entry name" value="Znf_CCHC_sf"/>
</dbReference>
<dbReference type="PROSITE" id="PS50158">
    <property type="entry name" value="ZF_CCHC"/>
    <property type="match status" value="1"/>
</dbReference>
<evidence type="ECO:0000256" key="2">
    <source>
        <dbReference type="SAM" id="MobiDB-lite"/>
    </source>
</evidence>
<gene>
    <name evidence="4" type="ORF">VMCG_07639</name>
</gene>
<evidence type="ECO:0000259" key="3">
    <source>
        <dbReference type="PROSITE" id="PS50158"/>
    </source>
</evidence>
<evidence type="ECO:0000256" key="1">
    <source>
        <dbReference type="PROSITE-ProRule" id="PRU00047"/>
    </source>
</evidence>
<keyword evidence="1" id="KW-0862">Zinc</keyword>
<dbReference type="OrthoDB" id="5241145at2759"/>
<evidence type="ECO:0000313" key="5">
    <source>
        <dbReference type="Proteomes" id="UP000283895"/>
    </source>
</evidence>